<dbReference type="SMART" id="SM00014">
    <property type="entry name" value="acidPPc"/>
    <property type="match status" value="1"/>
</dbReference>
<accession>A0ABM8II20</accession>
<evidence type="ECO:0000313" key="9">
    <source>
        <dbReference type="Proteomes" id="UP001496674"/>
    </source>
</evidence>
<keyword evidence="2" id="KW-1003">Cell membrane</keyword>
<feature type="domain" description="Phosphatidic acid phosphatase type 2/haloperoxidase" evidence="7">
    <location>
        <begin position="76"/>
        <end position="186"/>
    </location>
</feature>
<comment type="subcellular location">
    <subcellularLocation>
        <location evidence="1">Cell membrane</location>
        <topology evidence="1">Multi-pass membrane protein</topology>
    </subcellularLocation>
</comment>
<gene>
    <name evidence="8" type="ORF">BSYN_20440</name>
</gene>
<dbReference type="RefSeq" id="WP_353330575.1">
    <property type="nucleotide sequence ID" value="NZ_AP028055.1"/>
</dbReference>
<evidence type="ECO:0000256" key="5">
    <source>
        <dbReference type="ARBA" id="ARBA00022989"/>
    </source>
</evidence>
<dbReference type="Pfam" id="PF01569">
    <property type="entry name" value="PAP2"/>
    <property type="match status" value="1"/>
</dbReference>
<sequence>MKRILLFSIISILVFECSAQNWDINTLKRINNVDNSFIKGYSKGISNTEPYLAIGIPLLMGSYSLITDDKKLLEDAIYVGSSVAEAVIISTTMKELVDRERPYSRYPDLITNRSVESSSSFPSAHTATAFSLATSLSIRYPKWYVIAPSYLWACSVGFSRMNIGVHYPSDVFAGAVIGTGCAVINVYINKYLQGIIYPKGVTKTIDY</sequence>
<dbReference type="InterPro" id="IPR000326">
    <property type="entry name" value="PAP2/HPO"/>
</dbReference>
<proteinExistence type="predicted"/>
<dbReference type="SUPFAM" id="SSF48317">
    <property type="entry name" value="Acid phosphatase/Vanadium-dependent haloperoxidase"/>
    <property type="match status" value="1"/>
</dbReference>
<evidence type="ECO:0000256" key="2">
    <source>
        <dbReference type="ARBA" id="ARBA00022475"/>
    </source>
</evidence>
<keyword evidence="5" id="KW-1133">Transmembrane helix</keyword>
<organism evidence="8 9">
    <name type="scientific">Bacteroides sedimenti</name>
    <dbReference type="NCBI Taxonomy" id="2136147"/>
    <lineage>
        <taxon>Bacteria</taxon>
        <taxon>Pseudomonadati</taxon>
        <taxon>Bacteroidota</taxon>
        <taxon>Bacteroidia</taxon>
        <taxon>Bacteroidales</taxon>
        <taxon>Bacteroidaceae</taxon>
        <taxon>Bacteroides</taxon>
    </lineage>
</organism>
<dbReference type="EMBL" id="AP028055">
    <property type="protein sequence ID" value="BEG99779.1"/>
    <property type="molecule type" value="Genomic_DNA"/>
</dbReference>
<evidence type="ECO:0000256" key="6">
    <source>
        <dbReference type="ARBA" id="ARBA00023136"/>
    </source>
</evidence>
<evidence type="ECO:0000256" key="1">
    <source>
        <dbReference type="ARBA" id="ARBA00004651"/>
    </source>
</evidence>
<evidence type="ECO:0000313" key="8">
    <source>
        <dbReference type="EMBL" id="BEG99779.1"/>
    </source>
</evidence>
<keyword evidence="9" id="KW-1185">Reference proteome</keyword>
<keyword evidence="3" id="KW-0812">Transmembrane</keyword>
<dbReference type="InterPro" id="IPR036938">
    <property type="entry name" value="PAP2/HPO_sf"/>
</dbReference>
<protein>
    <submittedName>
        <fullName evidence="8">Phosphatase PAP2 family protein</fullName>
    </submittedName>
</protein>
<keyword evidence="6" id="KW-0472">Membrane</keyword>
<evidence type="ECO:0000259" key="7">
    <source>
        <dbReference type="SMART" id="SM00014"/>
    </source>
</evidence>
<dbReference type="PANTHER" id="PTHR14969:SF62">
    <property type="entry name" value="DECAPRENYLPHOSPHORYL-5-PHOSPHORIBOSE PHOSPHATASE RV3807C-RELATED"/>
    <property type="match status" value="1"/>
</dbReference>
<reference evidence="8 9" key="1">
    <citation type="submission" date="2023-04" db="EMBL/GenBank/DDBJ databases">
        <title>Draft genome sequence of acteroides sedimenti strain YN3PY1.</title>
        <authorList>
            <person name="Yoshida N."/>
        </authorList>
    </citation>
    <scope>NUCLEOTIDE SEQUENCE [LARGE SCALE GENOMIC DNA]</scope>
    <source>
        <strain evidence="8 9">YN3PY1</strain>
    </source>
</reference>
<keyword evidence="4" id="KW-0378">Hydrolase</keyword>
<dbReference type="Gene3D" id="1.20.144.10">
    <property type="entry name" value="Phosphatidic acid phosphatase type 2/haloperoxidase"/>
    <property type="match status" value="1"/>
</dbReference>
<dbReference type="PANTHER" id="PTHR14969">
    <property type="entry name" value="SPHINGOSINE-1-PHOSPHATE PHOSPHOHYDROLASE"/>
    <property type="match status" value="1"/>
</dbReference>
<evidence type="ECO:0000256" key="4">
    <source>
        <dbReference type="ARBA" id="ARBA00022801"/>
    </source>
</evidence>
<dbReference type="Proteomes" id="UP001496674">
    <property type="component" value="Chromosome"/>
</dbReference>
<name>A0ABM8II20_9BACE</name>
<evidence type="ECO:0000256" key="3">
    <source>
        <dbReference type="ARBA" id="ARBA00022692"/>
    </source>
</evidence>